<dbReference type="InterPro" id="IPR006104">
    <property type="entry name" value="Glyco_hydro_2_N"/>
</dbReference>
<evidence type="ECO:0000313" key="8">
    <source>
        <dbReference type="Proteomes" id="UP000547209"/>
    </source>
</evidence>
<evidence type="ECO:0000256" key="3">
    <source>
        <dbReference type="ARBA" id="ARBA00023295"/>
    </source>
</evidence>
<organism evidence="7 8">
    <name type="scientific">Cohnella nanjingensis</name>
    <dbReference type="NCBI Taxonomy" id="1387779"/>
    <lineage>
        <taxon>Bacteria</taxon>
        <taxon>Bacillati</taxon>
        <taxon>Bacillota</taxon>
        <taxon>Bacilli</taxon>
        <taxon>Bacillales</taxon>
        <taxon>Paenibacillaceae</taxon>
        <taxon>Cohnella</taxon>
    </lineage>
</organism>
<dbReference type="RefSeq" id="WP_185142286.1">
    <property type="nucleotide sequence ID" value="NZ_JACJVP010000011.1"/>
</dbReference>
<evidence type="ECO:0000256" key="2">
    <source>
        <dbReference type="ARBA" id="ARBA00022801"/>
    </source>
</evidence>
<dbReference type="SUPFAM" id="SSF49785">
    <property type="entry name" value="Galactose-binding domain-like"/>
    <property type="match status" value="1"/>
</dbReference>
<dbReference type="Proteomes" id="UP000547209">
    <property type="component" value="Unassembled WGS sequence"/>
</dbReference>
<dbReference type="InterPro" id="IPR008979">
    <property type="entry name" value="Galactose-bd-like_sf"/>
</dbReference>
<keyword evidence="3" id="KW-0326">Glycosidase</keyword>
<dbReference type="InterPro" id="IPR006103">
    <property type="entry name" value="Glyco_hydro_2_cat"/>
</dbReference>
<dbReference type="Pfam" id="PF02836">
    <property type="entry name" value="Glyco_hydro_2_C"/>
    <property type="match status" value="1"/>
</dbReference>
<evidence type="ECO:0000313" key="7">
    <source>
        <dbReference type="EMBL" id="MBB6670805.1"/>
    </source>
</evidence>
<dbReference type="PANTHER" id="PTHR42732">
    <property type="entry name" value="BETA-GALACTOSIDASE"/>
    <property type="match status" value="1"/>
</dbReference>
<dbReference type="Gene3D" id="2.60.40.10">
    <property type="entry name" value="Immunoglobulins"/>
    <property type="match status" value="1"/>
</dbReference>
<comment type="caution">
    <text evidence="7">The sequence shown here is derived from an EMBL/GenBank/DDBJ whole genome shotgun (WGS) entry which is preliminary data.</text>
</comment>
<dbReference type="Gene3D" id="2.60.120.260">
    <property type="entry name" value="Galactose-binding domain-like"/>
    <property type="match status" value="1"/>
</dbReference>
<dbReference type="SUPFAM" id="SSF51445">
    <property type="entry name" value="(Trans)glycosidases"/>
    <property type="match status" value="1"/>
</dbReference>
<dbReference type="InterPro" id="IPR013783">
    <property type="entry name" value="Ig-like_fold"/>
</dbReference>
<dbReference type="InterPro" id="IPR006102">
    <property type="entry name" value="Ig-like_GH2"/>
</dbReference>
<dbReference type="SUPFAM" id="SSF49303">
    <property type="entry name" value="beta-Galactosidase/glucuronidase domain"/>
    <property type="match status" value="1"/>
</dbReference>
<protein>
    <recommendedName>
        <fullName evidence="9">Beta-galactosidase</fullName>
    </recommendedName>
</protein>
<dbReference type="InterPro" id="IPR017853">
    <property type="entry name" value="GH"/>
</dbReference>
<evidence type="ECO:0000259" key="4">
    <source>
        <dbReference type="Pfam" id="PF00703"/>
    </source>
</evidence>
<dbReference type="Pfam" id="PF02837">
    <property type="entry name" value="Glyco_hydro_2_N"/>
    <property type="match status" value="1"/>
</dbReference>
<keyword evidence="8" id="KW-1185">Reference proteome</keyword>
<feature type="domain" description="Glycoside hydrolase family 2 immunoglobulin-like beta-sandwich" evidence="4">
    <location>
        <begin position="174"/>
        <end position="267"/>
    </location>
</feature>
<evidence type="ECO:0000259" key="5">
    <source>
        <dbReference type="Pfam" id="PF02836"/>
    </source>
</evidence>
<dbReference type="Gene3D" id="3.20.20.80">
    <property type="entry name" value="Glycosidases"/>
    <property type="match status" value="1"/>
</dbReference>
<name>A0A7X0RNQ7_9BACL</name>
<accession>A0A7X0RNQ7</accession>
<keyword evidence="2" id="KW-0378">Hydrolase</keyword>
<evidence type="ECO:0000259" key="6">
    <source>
        <dbReference type="Pfam" id="PF02837"/>
    </source>
</evidence>
<dbReference type="InterPro" id="IPR051913">
    <property type="entry name" value="GH2_Domain-Containing"/>
</dbReference>
<feature type="domain" description="Glycoside hydrolase family 2 catalytic" evidence="5">
    <location>
        <begin position="285"/>
        <end position="443"/>
    </location>
</feature>
<feature type="domain" description="Glycosyl hydrolases family 2 sugar binding" evidence="6">
    <location>
        <begin position="50"/>
        <end position="172"/>
    </location>
</feature>
<dbReference type="Pfam" id="PF00703">
    <property type="entry name" value="Glyco_hydro_2"/>
    <property type="match status" value="1"/>
</dbReference>
<sequence>MTKNGSQVLDAAWLIARDVENRGRDEAWFAEAKRDIAEQAEVPAILQMTFSDYHGVVWYWNDFVPEVDHGPGLRYRLAFEFIDYYSEIWLNGCRLGSHEGGELPFDFDVTDMLKPDGQNLLAVRLLNPTADPIDGIALKETPHRNKVPRGIFPGNGFNYGGIIAPVVLFAEPAVRIKNIFVRPDVKTGEIKIEATVHNAAAAGAAGKLTVRVGPKQTGMIQAEEERQAVFAAGDSEHAINVTIQNPQLWSLETPSLYRVDVILETLGESALRHERIVQCGFRDFRVERGYFQLNGKRIFVRSTHTGNHYAAGAVVPVDPNWLRQDLIYAKALGFNMVRFISGVAFQEQLDFCDEIGLLVYEECMAAWCLGESPRMEALFDDSTLGMIRRDRNHPSVVIWGLLNETGDGRLYRHAASLLPKVRAVDDTRLVLLSSGRWDRQLDTGSLSNPGTTEWQYEWGFEAPDMEPMEELPSHPWSRGYPVGLFERMGDIHIYPVEPRTENIDRLIRTIGADSKPVFLSEFGIGSILNVIRIVRHFERMGANPDWEDLALFRSIAERLEADWERYGMDGVYPFPEDMLIDSERLHSVQRSHAFDLVRSNARYCGYNLTGMLDHGYTAEGLWTLFREWKPGIAETLQNGWAPLRWCLFVRPKHAYAGRAFTVEAVLANEDALPPGEYPVCLRITGPRGKVWEHRLSVRIPEPDEHGDGPLAVPVFEGQVTLREETGTYLFTAYMEQGGAPAGGRLSFHLTEPADASHGSSVRIATLGLDAAAEQWLTDRNAEWYAYDRSGPNDCRVILAGDLSESGMTDSDWQTLYGYADQGATIVFLSPAAFRLGEDSMGRFPFANKGRSYVFNDWLYHKECVAKRHPWFAGLQQQGVIDWDYYGQVIPRIVFEGQDTPDEVMAAYFATGYPVDGGYAGGILLGAYRYGAGRIVVNTFRILENLDRHPAADRLLMNMIGDKHRETSRNRQGGC</sequence>
<dbReference type="EMBL" id="JACJVP010000011">
    <property type="protein sequence ID" value="MBB6670805.1"/>
    <property type="molecule type" value="Genomic_DNA"/>
</dbReference>
<proteinExistence type="inferred from homology"/>
<evidence type="ECO:0000256" key="1">
    <source>
        <dbReference type="ARBA" id="ARBA00007401"/>
    </source>
</evidence>
<dbReference type="InterPro" id="IPR006101">
    <property type="entry name" value="Glyco_hydro_2"/>
</dbReference>
<dbReference type="AlphaFoldDB" id="A0A7X0RNQ7"/>
<evidence type="ECO:0008006" key="9">
    <source>
        <dbReference type="Google" id="ProtNLM"/>
    </source>
</evidence>
<reference evidence="7 8" key="1">
    <citation type="submission" date="2020-08" db="EMBL/GenBank/DDBJ databases">
        <title>Cohnella phylogeny.</title>
        <authorList>
            <person name="Dunlap C."/>
        </authorList>
    </citation>
    <scope>NUCLEOTIDE SEQUENCE [LARGE SCALE GENOMIC DNA]</scope>
    <source>
        <strain evidence="7 8">DSM 28246</strain>
    </source>
</reference>
<dbReference type="PRINTS" id="PR00132">
    <property type="entry name" value="GLHYDRLASE2"/>
</dbReference>
<dbReference type="GO" id="GO:0005975">
    <property type="term" value="P:carbohydrate metabolic process"/>
    <property type="evidence" value="ECO:0007669"/>
    <property type="project" value="InterPro"/>
</dbReference>
<gene>
    <name evidence="7" type="ORF">H7C19_08905</name>
</gene>
<dbReference type="PROSITE" id="PS00608">
    <property type="entry name" value="GLYCOSYL_HYDROL_F2_2"/>
    <property type="match status" value="1"/>
</dbReference>
<comment type="similarity">
    <text evidence="1">Belongs to the glycosyl hydrolase 2 family.</text>
</comment>
<dbReference type="GO" id="GO:0004553">
    <property type="term" value="F:hydrolase activity, hydrolyzing O-glycosyl compounds"/>
    <property type="evidence" value="ECO:0007669"/>
    <property type="project" value="InterPro"/>
</dbReference>
<dbReference type="InterPro" id="IPR023232">
    <property type="entry name" value="Glyco_hydro_2_AS"/>
</dbReference>
<dbReference type="InterPro" id="IPR036156">
    <property type="entry name" value="Beta-gal/glucu_dom_sf"/>
</dbReference>